<evidence type="ECO:0000256" key="10">
    <source>
        <dbReference type="ARBA" id="ARBA00022694"/>
    </source>
</evidence>
<dbReference type="SUPFAM" id="SSF53335">
    <property type="entry name" value="S-adenosyl-L-methionine-dependent methyltransferases"/>
    <property type="match status" value="1"/>
</dbReference>
<evidence type="ECO:0000256" key="12">
    <source>
        <dbReference type="ARBA" id="ARBA00030847"/>
    </source>
</evidence>
<dbReference type="STRING" id="7574.A0A1S3IW60"/>
<dbReference type="InterPro" id="IPR029063">
    <property type="entry name" value="SAM-dependent_MTases_sf"/>
</dbReference>
<evidence type="ECO:0000256" key="1">
    <source>
        <dbReference type="ARBA" id="ARBA00001806"/>
    </source>
</evidence>
<dbReference type="FunFam" id="3.40.50.150:FF:000207">
    <property type="entry name" value="Leucine carboxyl methyltransferase 2"/>
    <property type="match status" value="1"/>
</dbReference>
<dbReference type="GO" id="GO:0030488">
    <property type="term" value="P:tRNA methylation"/>
    <property type="evidence" value="ECO:0007669"/>
    <property type="project" value="TreeGrafter"/>
</dbReference>
<dbReference type="InterPro" id="IPR011043">
    <property type="entry name" value="Gal_Oxase/kelch_b-propeller"/>
</dbReference>
<comment type="catalytic activity">
    <reaction evidence="13">
        <text>7-[(3S)-(3-amino-3-methoxycarbonyl)propyl]wyosine(37) in tRNA(Phe) + S-adenosyl-L-methionine + CO2 = wybutosine(37) in tRNA(Phe) + S-adenosyl-L-homocysteine + 2 H(+)</text>
        <dbReference type="Rhea" id="RHEA:37119"/>
        <dbReference type="Rhea" id="RHEA-COMP:11844"/>
        <dbReference type="Rhea" id="RHEA-COMP:11847"/>
        <dbReference type="ChEBI" id="CHEBI:15378"/>
        <dbReference type="ChEBI" id="CHEBI:16526"/>
        <dbReference type="ChEBI" id="CHEBI:57856"/>
        <dbReference type="ChEBI" id="CHEBI:59789"/>
        <dbReference type="ChEBI" id="CHEBI:73544"/>
        <dbReference type="ChEBI" id="CHEBI:74275"/>
        <dbReference type="EC" id="2.3.1.231"/>
    </reaction>
</comment>
<evidence type="ECO:0000256" key="11">
    <source>
        <dbReference type="ARBA" id="ARBA00029750"/>
    </source>
</evidence>
<dbReference type="GO" id="GO:0008175">
    <property type="term" value="F:tRNA methyltransferase activity"/>
    <property type="evidence" value="ECO:0007669"/>
    <property type="project" value="TreeGrafter"/>
</dbReference>
<gene>
    <name evidence="16" type="primary">LOC106168044</name>
</gene>
<dbReference type="Gene3D" id="3.40.50.150">
    <property type="entry name" value="Vaccinia Virus protein VP39"/>
    <property type="match status" value="1"/>
</dbReference>
<evidence type="ECO:0000313" key="16">
    <source>
        <dbReference type="RefSeq" id="XP_013402425.1"/>
    </source>
</evidence>
<reference evidence="16" key="1">
    <citation type="submission" date="2025-08" db="UniProtKB">
        <authorList>
            <consortium name="RefSeq"/>
        </authorList>
    </citation>
    <scope>IDENTIFICATION</scope>
    <source>
        <tissue evidence="16">Gonads</tissue>
    </source>
</reference>
<dbReference type="PANTHER" id="PTHR46529:SF1">
    <property type="entry name" value="TRNA WYBUTOSINE-SYNTHESIZING PROTEIN 4"/>
    <property type="match status" value="1"/>
</dbReference>
<evidence type="ECO:0000256" key="9">
    <source>
        <dbReference type="ARBA" id="ARBA00022691"/>
    </source>
</evidence>
<comment type="similarity">
    <text evidence="3">Belongs to the methyltransferase superfamily. LCMT family.</text>
</comment>
<dbReference type="UniPathway" id="UPA00375"/>
<keyword evidence="10" id="KW-0819">tRNA processing</keyword>
<dbReference type="Pfam" id="PF04072">
    <property type="entry name" value="LCM"/>
    <property type="match status" value="1"/>
</dbReference>
<evidence type="ECO:0000256" key="6">
    <source>
        <dbReference type="ARBA" id="ARBA00018045"/>
    </source>
</evidence>
<keyword evidence="8" id="KW-0808">Transferase</keyword>
<keyword evidence="15" id="KW-1185">Reference proteome</keyword>
<comment type="pathway">
    <text evidence="2">tRNA modification; wybutosine-tRNA(Phe) biosynthesis.</text>
</comment>
<dbReference type="InterPro" id="IPR015915">
    <property type="entry name" value="Kelch-typ_b-propeller"/>
</dbReference>
<dbReference type="Gene3D" id="2.120.10.80">
    <property type="entry name" value="Kelch-type beta propeller"/>
    <property type="match status" value="2"/>
</dbReference>
<dbReference type="OrthoDB" id="203237at2759"/>
<evidence type="ECO:0000256" key="14">
    <source>
        <dbReference type="SAM" id="MobiDB-lite"/>
    </source>
</evidence>
<dbReference type="SUPFAM" id="SSF50965">
    <property type="entry name" value="Galactose oxidase, central domain"/>
    <property type="match status" value="1"/>
</dbReference>
<evidence type="ECO:0000256" key="5">
    <source>
        <dbReference type="ARBA" id="ARBA00012779"/>
    </source>
</evidence>
<dbReference type="InterPro" id="IPR007213">
    <property type="entry name" value="Ppm1/Ppm2/Tcmp"/>
</dbReference>
<dbReference type="PANTHER" id="PTHR46529">
    <property type="entry name" value="TRNA WYBUTOSINE-SYNTHESIZING PROTEIN 4"/>
    <property type="match status" value="1"/>
</dbReference>
<evidence type="ECO:0000256" key="13">
    <source>
        <dbReference type="ARBA" id="ARBA00049250"/>
    </source>
</evidence>
<evidence type="ECO:0000313" key="15">
    <source>
        <dbReference type="Proteomes" id="UP000085678"/>
    </source>
</evidence>
<dbReference type="AlphaFoldDB" id="A0A1S3IW60"/>
<evidence type="ECO:0000256" key="8">
    <source>
        <dbReference type="ARBA" id="ARBA00022679"/>
    </source>
</evidence>
<protein>
    <recommendedName>
        <fullName evidence="6">tRNA wybutosine-synthesizing protein 4</fullName>
        <ecNumber evidence="5">2.1.1.290</ecNumber>
        <ecNumber evidence="4">2.3.1.231</ecNumber>
    </recommendedName>
    <alternativeName>
        <fullName evidence="12">tRNA(Phe) (7-(3-amino-3-(methoxycarbonyl)propyl)wyosine(37)-N)-methoxycarbonyltransferase</fullName>
    </alternativeName>
    <alternativeName>
        <fullName evidence="11">tRNA(Phe) (7-(3-amino-3-carboxypropyl)wyosine(37)-O)-methyltransferase</fullName>
    </alternativeName>
</protein>
<dbReference type="SUPFAM" id="SSF117281">
    <property type="entry name" value="Kelch motif"/>
    <property type="match status" value="1"/>
</dbReference>
<accession>A0A1S3IW60</accession>
<name>A0A1S3IW60_LINAN</name>
<evidence type="ECO:0000256" key="2">
    <source>
        <dbReference type="ARBA" id="ARBA00004797"/>
    </source>
</evidence>
<organism evidence="15 16">
    <name type="scientific">Lingula anatina</name>
    <name type="common">Brachiopod</name>
    <name type="synonym">Lingula unguis</name>
    <dbReference type="NCBI Taxonomy" id="7574"/>
    <lineage>
        <taxon>Eukaryota</taxon>
        <taxon>Metazoa</taxon>
        <taxon>Spiralia</taxon>
        <taxon>Lophotrochozoa</taxon>
        <taxon>Brachiopoda</taxon>
        <taxon>Linguliformea</taxon>
        <taxon>Lingulata</taxon>
        <taxon>Lingulida</taxon>
        <taxon>Linguloidea</taxon>
        <taxon>Lingulidae</taxon>
        <taxon>Lingula</taxon>
    </lineage>
</organism>
<sequence length="794" mass="87648">MSKKTSLSRGNNAVQGTNDSSIVSKCSMAGRGYFQDPYLQHFVAKTRRRAPLINRGYYVRAKAVDHMLRCFITHTGANSQVISLGAGFDSAYFRLKAEGLLQDTLWFEVDFLETMKRKAALINNSQVLLDVLQLGQSQMGSEGQGHKQTENMEANIVLDCSDFKMVGVDLRDTGHLERCLKMTGVDLTLPTLLLSECVMTYIEPKSSSAIIQWAANTFTNAVFVTYEQILPNDPFGMVMLNHFQTIGSPLRGIHTYPDADSQEKRYRELGWSSVHSMNMNHFYTNILDLEERRRVDTLEPFDEYEEWHLKCCHYLVLCAYRGSCSALSQDMMGKKVVAQPHASSDSLPFDTFSPSFSVKRYGHVSLTSAKHLIMFGGFGEEAGQHRRLDGIYLFDLEQQGVPIRINISGSHTIGKRMYHTATLLSDQRIFVYGGRSSPAQPCQSAFILKILHFVNGDKVQDPSKHQHGSLSSVVNKMESESRGQEIRVEGESSAICYTENGSDSCSGTDCGIMTATDNESKGYRGRSGNLQECNDGICSLTEPNMSKSKERCNQSICDNVDSSINTCDVIAESSVEEVHFKGTIMPCPRWRHSATFVVIGVKDYIAVFGGRSSTEPFVLGDCFLLSISAMTWTKVEASGPSPSPRHSHSSSEWSHPTGTGSPKLVLACGLGEDMTPYGDVHILDLDMMAWEELETQGTLQPRYSHTSHVLDNRLVLVGGVGLQENPGITVVNLTSGLVQEFTIPVCSPQGSPVLLYNHTSHVLQDGNMVVLGGGGNCFSFGTHLNDEPLAFTLP</sequence>
<dbReference type="GeneID" id="106168044"/>
<evidence type="ECO:0000256" key="3">
    <source>
        <dbReference type="ARBA" id="ARBA00010703"/>
    </source>
</evidence>
<dbReference type="EC" id="2.1.1.290" evidence="5"/>
<feature type="region of interest" description="Disordered" evidence="14">
    <location>
        <begin position="636"/>
        <end position="658"/>
    </location>
</feature>
<evidence type="ECO:0000256" key="4">
    <source>
        <dbReference type="ARBA" id="ARBA00012155"/>
    </source>
</evidence>
<dbReference type="EC" id="2.3.1.231" evidence="4"/>
<dbReference type="GO" id="GO:0031591">
    <property type="term" value="P:wybutosine biosynthetic process"/>
    <property type="evidence" value="ECO:0007669"/>
    <property type="project" value="TreeGrafter"/>
</dbReference>
<dbReference type="InParanoid" id="A0A1S3IW60"/>
<dbReference type="Pfam" id="PF24681">
    <property type="entry name" value="Kelch_KLHDC2_KLHL20_DRC7"/>
    <property type="match status" value="1"/>
</dbReference>
<keyword evidence="9" id="KW-0949">S-adenosyl-L-methionine</keyword>
<keyword evidence="7" id="KW-0489">Methyltransferase</keyword>
<dbReference type="KEGG" id="lak:106168044"/>
<dbReference type="Proteomes" id="UP000085678">
    <property type="component" value="Unplaced"/>
</dbReference>
<dbReference type="RefSeq" id="XP_013402425.1">
    <property type="nucleotide sequence ID" value="XM_013546971.1"/>
</dbReference>
<evidence type="ECO:0000256" key="7">
    <source>
        <dbReference type="ARBA" id="ARBA00022603"/>
    </source>
</evidence>
<comment type="catalytic activity">
    <reaction evidence="1">
        <text>7-[(3S)-3-amino-3-carboxypropyl]wyosine(37) in tRNA(Phe) + S-adenosyl-L-methionine = 7-[(3S)-(3-amino-3-methoxycarbonyl)propyl]wyosine(37) in tRNA(Phe) + S-adenosyl-L-homocysteine</text>
        <dbReference type="Rhea" id="RHEA:36903"/>
        <dbReference type="Rhea" id="RHEA-COMP:10379"/>
        <dbReference type="Rhea" id="RHEA-COMP:11844"/>
        <dbReference type="ChEBI" id="CHEBI:57856"/>
        <dbReference type="ChEBI" id="CHEBI:59789"/>
        <dbReference type="ChEBI" id="CHEBI:73543"/>
        <dbReference type="ChEBI" id="CHEBI:74275"/>
        <dbReference type="EC" id="2.1.1.290"/>
    </reaction>
</comment>
<proteinExistence type="inferred from homology"/>